<dbReference type="RefSeq" id="WP_094797313.1">
    <property type="nucleotide sequence ID" value="NZ_NEVI01000019.1"/>
</dbReference>
<evidence type="ECO:0000256" key="6">
    <source>
        <dbReference type="SAM" id="SignalP"/>
    </source>
</evidence>
<dbReference type="InterPro" id="IPR001829">
    <property type="entry name" value="Pili_assmbl_chaperone_bac"/>
</dbReference>
<sequence length="239" mass="26290">MNTSIRRMCLAALLLCSTGAVQAGIQLSSTRVIMNHEQKHVSVFAKNIVAEPYVVQAWIDGAAEEMETPFFITPPLSRFDAGVERRLTITRVGEGMPQDRESYYWINVLEIPQKKNAADNTLSLAMHTRIKLFYRPASVLKQPRGPELLQWRLGRDGGACRLMLHNQSAYTINFARIEIAGEAADFGRTVVALPLATTAVALSRCPATDTTQVIAHVVNDYGVVEAWPAATVTPATPAR</sequence>
<dbReference type="InterPro" id="IPR013783">
    <property type="entry name" value="Ig-like_fold"/>
</dbReference>
<evidence type="ECO:0000256" key="4">
    <source>
        <dbReference type="ARBA" id="ARBA00022764"/>
    </source>
</evidence>
<dbReference type="InterPro" id="IPR016147">
    <property type="entry name" value="Pili_assmbl_chaperone_N"/>
</dbReference>
<comment type="similarity">
    <text evidence="2">Belongs to the periplasmic pilus chaperone family.</text>
</comment>
<feature type="domain" description="Pili assembly chaperone N-terminal" evidence="7">
    <location>
        <begin position="24"/>
        <end position="139"/>
    </location>
</feature>
<dbReference type="GO" id="GO:0071555">
    <property type="term" value="P:cell wall organization"/>
    <property type="evidence" value="ECO:0007669"/>
    <property type="project" value="InterPro"/>
</dbReference>
<protein>
    <submittedName>
        <fullName evidence="8">Fimbrial chaperone protein</fullName>
    </submittedName>
</protein>
<dbReference type="EMBL" id="NEVK01000007">
    <property type="protein sequence ID" value="OZI17269.1"/>
    <property type="molecule type" value="Genomic_DNA"/>
</dbReference>
<feature type="signal peptide" evidence="6">
    <location>
        <begin position="1"/>
        <end position="23"/>
    </location>
</feature>
<organism evidence="8 9">
    <name type="scientific">Bordetella genomosp. 7</name>
    <dbReference type="NCBI Taxonomy" id="1416805"/>
    <lineage>
        <taxon>Bacteria</taxon>
        <taxon>Pseudomonadati</taxon>
        <taxon>Pseudomonadota</taxon>
        <taxon>Betaproteobacteria</taxon>
        <taxon>Burkholderiales</taxon>
        <taxon>Alcaligenaceae</taxon>
        <taxon>Bordetella</taxon>
    </lineage>
</organism>
<proteinExistence type="inferred from homology"/>
<feature type="chain" id="PRO_5012921395" evidence="6">
    <location>
        <begin position="24"/>
        <end position="239"/>
    </location>
</feature>
<evidence type="ECO:0000313" key="8">
    <source>
        <dbReference type="EMBL" id="OZI17269.1"/>
    </source>
</evidence>
<evidence type="ECO:0000256" key="1">
    <source>
        <dbReference type="ARBA" id="ARBA00004418"/>
    </source>
</evidence>
<accession>A0A261QWW2</accession>
<evidence type="ECO:0000259" key="7">
    <source>
        <dbReference type="Pfam" id="PF00345"/>
    </source>
</evidence>
<keyword evidence="4" id="KW-0574">Periplasm</keyword>
<dbReference type="PRINTS" id="PR00969">
    <property type="entry name" value="CHAPERONPILI"/>
</dbReference>
<evidence type="ECO:0000256" key="3">
    <source>
        <dbReference type="ARBA" id="ARBA00022729"/>
    </source>
</evidence>
<evidence type="ECO:0000256" key="2">
    <source>
        <dbReference type="ARBA" id="ARBA00007399"/>
    </source>
</evidence>
<dbReference type="InterPro" id="IPR050643">
    <property type="entry name" value="Periplasmic_pilus_chap"/>
</dbReference>
<comment type="caution">
    <text evidence="8">The sequence shown here is derived from an EMBL/GenBank/DDBJ whole genome shotgun (WGS) entry which is preliminary data.</text>
</comment>
<keyword evidence="9" id="KW-1185">Reference proteome</keyword>
<dbReference type="SUPFAM" id="SSF49354">
    <property type="entry name" value="PapD-like"/>
    <property type="match status" value="1"/>
</dbReference>
<dbReference type="SUPFAM" id="SSF49584">
    <property type="entry name" value="Periplasmic chaperone C-domain"/>
    <property type="match status" value="1"/>
</dbReference>
<evidence type="ECO:0000256" key="5">
    <source>
        <dbReference type="ARBA" id="ARBA00023186"/>
    </source>
</evidence>
<keyword evidence="5" id="KW-0143">Chaperone</keyword>
<dbReference type="PANTHER" id="PTHR30251">
    <property type="entry name" value="PILUS ASSEMBLY CHAPERONE"/>
    <property type="match status" value="1"/>
</dbReference>
<dbReference type="Gene3D" id="2.60.40.10">
    <property type="entry name" value="Immunoglobulins"/>
    <property type="match status" value="2"/>
</dbReference>
<dbReference type="InterPro" id="IPR036316">
    <property type="entry name" value="Pili_assmbl_chap_C_dom_sf"/>
</dbReference>
<comment type="subcellular location">
    <subcellularLocation>
        <location evidence="1">Periplasm</location>
    </subcellularLocation>
</comment>
<reference evidence="9" key="1">
    <citation type="submission" date="2017-05" db="EMBL/GenBank/DDBJ databases">
        <title>Complete and WGS of Bordetella genogroups.</title>
        <authorList>
            <person name="Spilker T."/>
            <person name="Lipuma J."/>
        </authorList>
    </citation>
    <scope>NUCLEOTIDE SEQUENCE [LARGE SCALE GENOMIC DNA]</scope>
    <source>
        <strain evidence="9">AU18089</strain>
    </source>
</reference>
<name>A0A261QWW2_9BORD</name>
<dbReference type="Pfam" id="PF00345">
    <property type="entry name" value="PapD_N"/>
    <property type="match status" value="1"/>
</dbReference>
<dbReference type="OrthoDB" id="9131059at2"/>
<keyword evidence="3 6" id="KW-0732">Signal</keyword>
<dbReference type="AlphaFoldDB" id="A0A261QWW2"/>
<dbReference type="GO" id="GO:0030288">
    <property type="term" value="C:outer membrane-bounded periplasmic space"/>
    <property type="evidence" value="ECO:0007669"/>
    <property type="project" value="InterPro"/>
</dbReference>
<dbReference type="PANTHER" id="PTHR30251:SF2">
    <property type="entry name" value="FIMBRIAL CHAPERONE YADV-RELATED"/>
    <property type="match status" value="1"/>
</dbReference>
<gene>
    <name evidence="8" type="ORF">CAL19_15690</name>
</gene>
<evidence type="ECO:0000313" key="9">
    <source>
        <dbReference type="Proteomes" id="UP000216947"/>
    </source>
</evidence>
<dbReference type="InterPro" id="IPR008962">
    <property type="entry name" value="PapD-like_sf"/>
</dbReference>
<dbReference type="Proteomes" id="UP000216947">
    <property type="component" value="Unassembled WGS sequence"/>
</dbReference>